<dbReference type="Gene3D" id="2.60.120.260">
    <property type="entry name" value="Galactose-binding domain-like"/>
    <property type="match status" value="1"/>
</dbReference>
<dbReference type="PANTHER" id="PTHR42732:SF2">
    <property type="entry name" value="BETA-MANNOSIDASE"/>
    <property type="match status" value="1"/>
</dbReference>
<evidence type="ECO:0000259" key="5">
    <source>
        <dbReference type="Pfam" id="PF00703"/>
    </source>
</evidence>
<dbReference type="SUPFAM" id="SSF49785">
    <property type="entry name" value="Galactose-binding domain-like"/>
    <property type="match status" value="1"/>
</dbReference>
<dbReference type="InterPro" id="IPR036156">
    <property type="entry name" value="Beta-gal/glucu_dom_sf"/>
</dbReference>
<dbReference type="GO" id="GO:0004553">
    <property type="term" value="F:hydrolase activity, hydrolyzing O-glycosyl compounds"/>
    <property type="evidence" value="ECO:0007669"/>
    <property type="project" value="InterPro"/>
</dbReference>
<feature type="domain" description="Glycosyl hydrolases family 2 sugar binding" evidence="6">
    <location>
        <begin position="105"/>
        <end position="192"/>
    </location>
</feature>
<reference evidence="7 8" key="1">
    <citation type="submission" date="2024-02" db="EMBL/GenBank/DDBJ databases">
        <title>De novo assembly and annotation of 12 fungi associated with fruit tree decline syndrome in Ontario, Canada.</title>
        <authorList>
            <person name="Sulman M."/>
            <person name="Ellouze W."/>
            <person name="Ilyukhin E."/>
        </authorList>
    </citation>
    <scope>NUCLEOTIDE SEQUENCE [LARGE SCALE GENOMIC DNA]</scope>
    <source>
        <strain evidence="7 8">M11/M66-122</strain>
    </source>
</reference>
<keyword evidence="4" id="KW-0732">Signal</keyword>
<dbReference type="EMBL" id="JAKJXP020000090">
    <property type="protein sequence ID" value="KAK7747622.1"/>
    <property type="molecule type" value="Genomic_DNA"/>
</dbReference>
<name>A0AAN9UH57_9PEZI</name>
<comment type="similarity">
    <text evidence="1">Belongs to the glycosyl hydrolase 2 family.</text>
</comment>
<evidence type="ECO:0000256" key="1">
    <source>
        <dbReference type="ARBA" id="ARBA00007401"/>
    </source>
</evidence>
<keyword evidence="3" id="KW-0326">Glycosidase</keyword>
<dbReference type="Pfam" id="PF00703">
    <property type="entry name" value="Glyco_hydro_2"/>
    <property type="match status" value="1"/>
</dbReference>
<evidence type="ECO:0000313" key="7">
    <source>
        <dbReference type="EMBL" id="KAK7747622.1"/>
    </source>
</evidence>
<protein>
    <submittedName>
        <fullName evidence="7">Uncharacterized protein</fullName>
    </submittedName>
</protein>
<dbReference type="InterPro" id="IPR013783">
    <property type="entry name" value="Ig-like_fold"/>
</dbReference>
<feature type="chain" id="PRO_5042931061" evidence="4">
    <location>
        <begin position="22"/>
        <end position="354"/>
    </location>
</feature>
<dbReference type="GO" id="GO:0005975">
    <property type="term" value="P:carbohydrate metabolic process"/>
    <property type="evidence" value="ECO:0007669"/>
    <property type="project" value="InterPro"/>
</dbReference>
<dbReference type="InterPro" id="IPR051913">
    <property type="entry name" value="GH2_Domain-Containing"/>
</dbReference>
<evidence type="ECO:0000256" key="3">
    <source>
        <dbReference type="ARBA" id="ARBA00023295"/>
    </source>
</evidence>
<organism evidence="7 8">
    <name type="scientific">Diatrype stigma</name>
    <dbReference type="NCBI Taxonomy" id="117547"/>
    <lineage>
        <taxon>Eukaryota</taxon>
        <taxon>Fungi</taxon>
        <taxon>Dikarya</taxon>
        <taxon>Ascomycota</taxon>
        <taxon>Pezizomycotina</taxon>
        <taxon>Sordariomycetes</taxon>
        <taxon>Xylariomycetidae</taxon>
        <taxon>Xylariales</taxon>
        <taxon>Diatrypaceae</taxon>
        <taxon>Diatrype</taxon>
    </lineage>
</organism>
<accession>A0AAN9UH57</accession>
<evidence type="ECO:0000256" key="4">
    <source>
        <dbReference type="SAM" id="SignalP"/>
    </source>
</evidence>
<dbReference type="AlphaFoldDB" id="A0AAN9UH57"/>
<feature type="signal peptide" evidence="4">
    <location>
        <begin position="1"/>
        <end position="21"/>
    </location>
</feature>
<dbReference type="InterPro" id="IPR006104">
    <property type="entry name" value="Glyco_hydro_2_N"/>
</dbReference>
<dbReference type="SUPFAM" id="SSF49303">
    <property type="entry name" value="beta-Galactosidase/glucuronidase domain"/>
    <property type="match status" value="1"/>
</dbReference>
<dbReference type="Proteomes" id="UP001320420">
    <property type="component" value="Unassembled WGS sequence"/>
</dbReference>
<evidence type="ECO:0000313" key="8">
    <source>
        <dbReference type="Proteomes" id="UP001320420"/>
    </source>
</evidence>
<dbReference type="InterPro" id="IPR006102">
    <property type="entry name" value="Ig-like_GH2"/>
</dbReference>
<comment type="caution">
    <text evidence="7">The sequence shown here is derived from an EMBL/GenBank/DDBJ whole genome shotgun (WGS) entry which is preliminary data.</text>
</comment>
<dbReference type="Pfam" id="PF02837">
    <property type="entry name" value="Glyco_hydro_2_N"/>
    <property type="match status" value="1"/>
</dbReference>
<feature type="domain" description="Glycoside hydrolase family 2 immunoglobulin-like beta-sandwich" evidence="5">
    <location>
        <begin position="226"/>
        <end position="313"/>
    </location>
</feature>
<dbReference type="PANTHER" id="PTHR42732">
    <property type="entry name" value="BETA-GALACTOSIDASE"/>
    <property type="match status" value="1"/>
</dbReference>
<keyword evidence="8" id="KW-1185">Reference proteome</keyword>
<keyword evidence="2" id="KW-0378">Hydrolase</keyword>
<evidence type="ECO:0000256" key="2">
    <source>
        <dbReference type="ARBA" id="ARBA00022801"/>
    </source>
</evidence>
<sequence length="354" mass="39361">MRVACFTGLVVPLLSHHLAWAYQVQTPPLDTDWTYKVGKDPWPEYPRPLLQRDNWQSLNGIWKWRSATTAVADAPPQDDAYLADVLVPSCLESGLSGVQEQNLTQVWFQTKFDLGNQWQWSNSSSNPSSEKVLLNFEAVDYEATVFINGQKAGFHRGGYWRFTVDATPFLKRGVNTLHVHVFDPTDLDGYVVPVGKQTRNPSHIFYTPCTGIWQSVWLETVPATHIKKIDVAAGADGTVNATVWSSKKHSSDPVTISVVDDSGKVIASHKATANENFEFTVDSPKLWSPSDPNLYNLTVTLGKDEVTSYTGFRTISVGEVDGVKRPLINGEFEFLFGTLDQVRSSFGLTISSSE</sequence>
<evidence type="ECO:0000259" key="6">
    <source>
        <dbReference type="Pfam" id="PF02837"/>
    </source>
</evidence>
<proteinExistence type="inferred from homology"/>
<dbReference type="Gene3D" id="2.60.40.10">
    <property type="entry name" value="Immunoglobulins"/>
    <property type="match status" value="1"/>
</dbReference>
<dbReference type="InterPro" id="IPR008979">
    <property type="entry name" value="Galactose-bd-like_sf"/>
</dbReference>
<gene>
    <name evidence="7" type="ORF">SLS62_009033</name>
</gene>